<dbReference type="OrthoDB" id="5794738at2759"/>
<dbReference type="WBParaSite" id="DME_0001034801-mRNA-1">
    <property type="protein sequence ID" value="DME_0001034801-mRNA-1"/>
    <property type="gene ID" value="DME_0001034801"/>
</dbReference>
<gene>
    <name evidence="2" type="ORF">DME_LOCUS10878</name>
</gene>
<feature type="transmembrane region" description="Helical" evidence="1">
    <location>
        <begin position="123"/>
        <end position="144"/>
    </location>
</feature>
<reference evidence="2 4" key="2">
    <citation type="submission" date="2018-11" db="EMBL/GenBank/DDBJ databases">
        <authorList>
            <consortium name="Pathogen Informatics"/>
        </authorList>
    </citation>
    <scope>NUCLEOTIDE SEQUENCE [LARGE SCALE GENOMIC DNA]</scope>
</reference>
<sequence>MTPYFLKWGGFFPPYFKYGVFVICGFELCISAISMAVGQKYYELCSILFPISMRIFDDTVQKRIPNFKWTAEERSHEQKLFILWCTSTINVIVSMLFIISFFFKFSRTNSSNQGSLKIKIMYLSAAVFLLCTLFNGFVLFWLYFTASDEHKLFYSLFNNAAKEEIFLTEIEKGFDCISDDDKELPSTSMECDNLVNRSVINEKYLSMLSMIWIVGHTIALILFGFANKSTLL</sequence>
<keyword evidence="4" id="KW-1185">Reference proteome</keyword>
<evidence type="ECO:0000313" key="3">
    <source>
        <dbReference type="Proteomes" id="UP000038040"/>
    </source>
</evidence>
<dbReference type="Proteomes" id="UP000274756">
    <property type="component" value="Unassembled WGS sequence"/>
</dbReference>
<protein>
    <submittedName>
        <fullName evidence="2 5">Uncharacterized protein</fullName>
    </submittedName>
</protein>
<proteinExistence type="predicted"/>
<dbReference type="EMBL" id="UYYG01001264">
    <property type="protein sequence ID" value="VDN60905.1"/>
    <property type="molecule type" value="Genomic_DNA"/>
</dbReference>
<evidence type="ECO:0000313" key="4">
    <source>
        <dbReference type="Proteomes" id="UP000274756"/>
    </source>
</evidence>
<evidence type="ECO:0000313" key="2">
    <source>
        <dbReference type="EMBL" id="VDN60905.1"/>
    </source>
</evidence>
<keyword evidence="1" id="KW-1133">Transmembrane helix</keyword>
<feature type="transmembrane region" description="Helical" evidence="1">
    <location>
        <begin position="15"/>
        <end position="37"/>
    </location>
</feature>
<reference evidence="5" key="1">
    <citation type="submission" date="2017-02" db="UniProtKB">
        <authorList>
            <consortium name="WormBaseParasite"/>
        </authorList>
    </citation>
    <scope>IDENTIFICATION</scope>
</reference>
<keyword evidence="1" id="KW-0812">Transmembrane</keyword>
<name>A0A0N4UQP9_DRAME</name>
<evidence type="ECO:0000313" key="5">
    <source>
        <dbReference type="WBParaSite" id="DME_0001034801-mRNA-1"/>
    </source>
</evidence>
<accession>A0A0N4UQP9</accession>
<organism evidence="3 5">
    <name type="scientific">Dracunculus medinensis</name>
    <name type="common">Guinea worm</name>
    <dbReference type="NCBI Taxonomy" id="318479"/>
    <lineage>
        <taxon>Eukaryota</taxon>
        <taxon>Metazoa</taxon>
        <taxon>Ecdysozoa</taxon>
        <taxon>Nematoda</taxon>
        <taxon>Chromadorea</taxon>
        <taxon>Rhabditida</taxon>
        <taxon>Spirurina</taxon>
        <taxon>Dracunculoidea</taxon>
        <taxon>Dracunculidae</taxon>
        <taxon>Dracunculus</taxon>
    </lineage>
</organism>
<dbReference type="AlphaFoldDB" id="A0A0N4UQP9"/>
<keyword evidence="1" id="KW-0472">Membrane</keyword>
<evidence type="ECO:0000256" key="1">
    <source>
        <dbReference type="SAM" id="Phobius"/>
    </source>
</evidence>
<dbReference type="Proteomes" id="UP000038040">
    <property type="component" value="Unplaced"/>
</dbReference>
<feature type="transmembrane region" description="Helical" evidence="1">
    <location>
        <begin position="204"/>
        <end position="226"/>
    </location>
</feature>
<feature type="transmembrane region" description="Helical" evidence="1">
    <location>
        <begin position="81"/>
        <end position="103"/>
    </location>
</feature>